<comment type="similarity">
    <text evidence="1">Belongs to the ROK (NagC/XylR) family.</text>
</comment>
<evidence type="ECO:0000313" key="3">
    <source>
        <dbReference type="Proteomes" id="UP000325105"/>
    </source>
</evidence>
<dbReference type="Pfam" id="PF00480">
    <property type="entry name" value="ROK"/>
    <property type="match status" value="1"/>
</dbReference>
<protein>
    <submittedName>
        <fullName evidence="2">Putative NBD/HSP70 family sugar kinase</fullName>
    </submittedName>
</protein>
<dbReference type="RefSeq" id="WP_148907082.1">
    <property type="nucleotide sequence ID" value="NZ_VNHX01000001.1"/>
</dbReference>
<keyword evidence="2" id="KW-0808">Transferase</keyword>
<dbReference type="PANTHER" id="PTHR18964:SF149">
    <property type="entry name" value="BIFUNCTIONAL UDP-N-ACETYLGLUCOSAMINE 2-EPIMERASE_N-ACETYLMANNOSAMINE KINASE"/>
    <property type="match status" value="1"/>
</dbReference>
<evidence type="ECO:0000256" key="1">
    <source>
        <dbReference type="ARBA" id="ARBA00006479"/>
    </source>
</evidence>
<reference evidence="2 3" key="1">
    <citation type="submission" date="2019-07" db="EMBL/GenBank/DDBJ databases">
        <title>Genomic Encyclopedia of Archaeal and Bacterial Type Strains, Phase II (KMG-II): from individual species to whole genera.</title>
        <authorList>
            <person name="Goeker M."/>
        </authorList>
    </citation>
    <scope>NUCLEOTIDE SEQUENCE [LARGE SCALE GENOMIC DNA]</scope>
    <source>
        <strain evidence="2 3">DSM 18850</strain>
    </source>
</reference>
<dbReference type="EMBL" id="VNHX01000001">
    <property type="protein sequence ID" value="TYP98515.1"/>
    <property type="molecule type" value="Genomic_DNA"/>
</dbReference>
<accession>A0A5S5DRX9</accession>
<comment type="caution">
    <text evidence="2">The sequence shown here is derived from an EMBL/GenBank/DDBJ whole genome shotgun (WGS) entry which is preliminary data.</text>
</comment>
<dbReference type="SUPFAM" id="SSF53067">
    <property type="entry name" value="Actin-like ATPase domain"/>
    <property type="match status" value="1"/>
</dbReference>
<dbReference type="InterPro" id="IPR043129">
    <property type="entry name" value="ATPase_NBD"/>
</dbReference>
<dbReference type="OrthoDB" id="9810372at2"/>
<sequence>MDLADQIIKQLYFFECLSVSELSALTGKSIPKVTEEVGKLVHGETLMESGFAASTGGRRAMKYAVNTGRLPRIATIAVDQRFTTLAVLDYKNRYVVFPRTIRTDIYGSKDTLDLVIAGVKKMLNELSGEEPLIIGLTMPGFVDKELGVNLSFPVNSPWYDVRKRIQDALGHTVQIANDSSAIAIAEHKLGAAKGSEDVLVVNLNWGVGLGIIIHDKLYKGHAGYAGEFSHIPLADARQLCSCGKKGCLEVEASLSSALSYVYEYLEQGEPSSLGAVLENKGALNLADLVDAFESGDQVVIKAVRKISHMLGKGLSTLIHIMNPEKIIISGNGAAFGSGLLPTIHSAIQEYCIPRLGKLTDVQVSDFADVQTISTACIAVQQSNMYQFQHKQIKLQQL</sequence>
<dbReference type="InterPro" id="IPR036388">
    <property type="entry name" value="WH-like_DNA-bd_sf"/>
</dbReference>
<dbReference type="GO" id="GO:0016301">
    <property type="term" value="F:kinase activity"/>
    <property type="evidence" value="ECO:0007669"/>
    <property type="project" value="UniProtKB-KW"/>
</dbReference>
<proteinExistence type="inferred from homology"/>
<dbReference type="PANTHER" id="PTHR18964">
    <property type="entry name" value="ROK (REPRESSOR, ORF, KINASE) FAMILY"/>
    <property type="match status" value="1"/>
</dbReference>
<keyword evidence="2" id="KW-0418">Kinase</keyword>
<organism evidence="2 3">
    <name type="scientific">Sphingobacterium allocomposti</name>
    <dbReference type="NCBI Taxonomy" id="415956"/>
    <lineage>
        <taxon>Bacteria</taxon>
        <taxon>Pseudomonadati</taxon>
        <taxon>Bacteroidota</taxon>
        <taxon>Sphingobacteriia</taxon>
        <taxon>Sphingobacteriales</taxon>
        <taxon>Sphingobacteriaceae</taxon>
        <taxon>Sphingobacterium</taxon>
    </lineage>
</organism>
<keyword evidence="3" id="KW-1185">Reference proteome</keyword>
<dbReference type="Gene3D" id="3.30.420.40">
    <property type="match status" value="2"/>
</dbReference>
<dbReference type="InterPro" id="IPR000600">
    <property type="entry name" value="ROK"/>
</dbReference>
<name>A0A5S5DRX9_9SPHI</name>
<dbReference type="AlphaFoldDB" id="A0A5S5DRX9"/>
<dbReference type="Gene3D" id="1.10.10.10">
    <property type="entry name" value="Winged helix-like DNA-binding domain superfamily/Winged helix DNA-binding domain"/>
    <property type="match status" value="1"/>
</dbReference>
<dbReference type="Proteomes" id="UP000325105">
    <property type="component" value="Unassembled WGS sequence"/>
</dbReference>
<evidence type="ECO:0000313" key="2">
    <source>
        <dbReference type="EMBL" id="TYP98515.1"/>
    </source>
</evidence>
<gene>
    <name evidence="2" type="ORF">BC792_101172</name>
</gene>